<evidence type="ECO:0000313" key="1">
    <source>
        <dbReference type="EMBL" id="PKM87988.1"/>
    </source>
</evidence>
<dbReference type="AlphaFoldDB" id="A0A2N2DZV7"/>
<protein>
    <submittedName>
        <fullName evidence="1">Uncharacterized protein</fullName>
    </submittedName>
</protein>
<gene>
    <name evidence="1" type="ORF">CVU83_02290</name>
</gene>
<organism evidence="1 2">
    <name type="scientific">Candidatus Falkowbacteria bacterium HGW-Falkowbacteria-2</name>
    <dbReference type="NCBI Taxonomy" id="2013769"/>
    <lineage>
        <taxon>Bacteria</taxon>
        <taxon>Candidatus Falkowiibacteriota</taxon>
    </lineage>
</organism>
<comment type="caution">
    <text evidence="1">The sequence shown here is derived from an EMBL/GenBank/DDBJ whole genome shotgun (WGS) entry which is preliminary data.</text>
</comment>
<evidence type="ECO:0000313" key="2">
    <source>
        <dbReference type="Proteomes" id="UP000233325"/>
    </source>
</evidence>
<reference evidence="1 2" key="1">
    <citation type="journal article" date="2017" name="ISME J.">
        <title>Potential for microbial H2 and metal transformations associated with novel bacteria and archaea in deep terrestrial subsurface sediments.</title>
        <authorList>
            <person name="Hernsdorf A.W."/>
            <person name="Amano Y."/>
            <person name="Miyakawa K."/>
            <person name="Ise K."/>
            <person name="Suzuki Y."/>
            <person name="Anantharaman K."/>
            <person name="Probst A."/>
            <person name="Burstein D."/>
            <person name="Thomas B.C."/>
            <person name="Banfield J.F."/>
        </authorList>
    </citation>
    <scope>NUCLEOTIDE SEQUENCE [LARGE SCALE GENOMIC DNA]</scope>
    <source>
        <strain evidence="1">HGW-Falkowbacteria-2</strain>
    </source>
</reference>
<dbReference type="Proteomes" id="UP000233325">
    <property type="component" value="Unassembled WGS sequence"/>
</dbReference>
<name>A0A2N2DZV7_9BACT</name>
<sequence>MSNLKNFKKMIIDLTLHDNSFLLSMSNYYLNQSPRALKKHLSGAKEISSAHGSFRLTNKFGLGACFTKQAEDDLFNYYSTALPEPNNCSALRQIVMTYTLLSRFVEEQSKKPILCEDCWRDQSFTLRADKKRPFTLEGYLFPWFTEKLSSLSVGRLIEINGIVKEEINRYHLACRGKIMPKSEITIMANSFSLKTDYRIGGIRWTNNTSEDLQPITSAGLHSFLHQEMTFVAFVALNTQLRNEPETNINNAIVR</sequence>
<accession>A0A2N2DZV7</accession>
<dbReference type="EMBL" id="PHAH01000027">
    <property type="protein sequence ID" value="PKM87988.1"/>
    <property type="molecule type" value="Genomic_DNA"/>
</dbReference>
<proteinExistence type="predicted"/>